<proteinExistence type="predicted"/>
<sequence>MTSRPGIRPSRFGLIARLAVTVVVAAGAMTGAVLVHSTPAVAAGHSTEATPDPSVLAQGEASRLLAIFVPPPGADRLSGAPSGLPPSAVPADAAMPYQVASTAWWRTTQTSAADAISWVGEHPEQGLTAVAPGAQAGSGVASSITFSGTSTDPTINGITLTVTAYPAVGGATVLSVAADVAYRPARPSTEALPPATQLIVVPTFGLNSKQSAPEVTVTDVAEIGRIEAVINGLSKAETGGISCPMDNGAGMALVFEGAQNATLADVVVSATGCGNVQVSISGYTEPTLAGGRQAAALIQRILGTNWDLSQVPTS</sequence>
<dbReference type="RefSeq" id="WP_212530287.1">
    <property type="nucleotide sequence ID" value="NZ_JAGSOG010000110.1"/>
</dbReference>
<dbReference type="Proteomes" id="UP000675781">
    <property type="component" value="Unassembled WGS sequence"/>
</dbReference>
<reference evidence="1" key="1">
    <citation type="submission" date="2021-04" db="EMBL/GenBank/DDBJ databases">
        <title>Genome based classification of Actinospica acidithermotolerans sp. nov., an actinobacterium isolated from an Indonesian hot spring.</title>
        <authorList>
            <person name="Kusuma A.B."/>
            <person name="Putra K.E."/>
            <person name="Nafisah S."/>
            <person name="Loh J."/>
            <person name="Nouioui I."/>
            <person name="Goodfellow M."/>
        </authorList>
    </citation>
    <scope>NUCLEOTIDE SEQUENCE</scope>
    <source>
        <strain evidence="1">CSCA 57</strain>
    </source>
</reference>
<accession>A0A941EQX7</accession>
<evidence type="ECO:0000313" key="1">
    <source>
        <dbReference type="EMBL" id="MBR7835795.1"/>
    </source>
</evidence>
<dbReference type="AlphaFoldDB" id="A0A941EQX7"/>
<comment type="caution">
    <text evidence="1">The sequence shown here is derived from an EMBL/GenBank/DDBJ whole genome shotgun (WGS) entry which is preliminary data.</text>
</comment>
<keyword evidence="2" id="KW-1185">Reference proteome</keyword>
<gene>
    <name evidence="1" type="ORF">KDL01_21155</name>
</gene>
<dbReference type="EMBL" id="JAGSOG010000110">
    <property type="protein sequence ID" value="MBR7835795.1"/>
    <property type="molecule type" value="Genomic_DNA"/>
</dbReference>
<evidence type="ECO:0000313" key="2">
    <source>
        <dbReference type="Proteomes" id="UP000675781"/>
    </source>
</evidence>
<name>A0A941EQX7_9ACTN</name>
<protein>
    <submittedName>
        <fullName evidence="1">Uncharacterized protein</fullName>
    </submittedName>
</protein>
<organism evidence="1 2">
    <name type="scientific">Actinospica durhamensis</name>
    <dbReference type="NCBI Taxonomy" id="1508375"/>
    <lineage>
        <taxon>Bacteria</taxon>
        <taxon>Bacillati</taxon>
        <taxon>Actinomycetota</taxon>
        <taxon>Actinomycetes</taxon>
        <taxon>Catenulisporales</taxon>
        <taxon>Actinospicaceae</taxon>
        <taxon>Actinospica</taxon>
    </lineage>
</organism>